<organism evidence="1 2">
    <name type="scientific">Holdemanella biformis</name>
    <dbReference type="NCBI Taxonomy" id="1735"/>
    <lineage>
        <taxon>Bacteria</taxon>
        <taxon>Bacillati</taxon>
        <taxon>Bacillota</taxon>
        <taxon>Erysipelotrichia</taxon>
        <taxon>Erysipelotrichales</taxon>
        <taxon>Erysipelotrichaceae</taxon>
        <taxon>Holdemanella</taxon>
    </lineage>
</organism>
<dbReference type="EMBL" id="QRVM01000029">
    <property type="protein sequence ID" value="RGS45953.1"/>
    <property type="molecule type" value="Genomic_DNA"/>
</dbReference>
<comment type="caution">
    <text evidence="1">The sequence shown here is derived from an EMBL/GenBank/DDBJ whole genome shotgun (WGS) entry which is preliminary data.</text>
</comment>
<sequence length="256" mass="28836">MSVSSKNNYKLKNKSQEISYSLDKESFHIDNKQSASSKSFDENFNIALANTNTNYSGNYEDNLIFDITGNKYVYKLDVNSLLDGKVEFAGHDYGSFDVYINGQKVADDVSNFDKVYPYGTEYEFKDLKGTVGHHYSGVGTYGPHWKETPLKGKLGIDAMYYKTDDSPYLLVTPCYFKFDTNKLTINYHADGAQTWYHFDGVTHDVSGKDIAASETHLFGSYYDKKSGLGDVSRLTKRGIPQNLTHGLSGKTELKKL</sequence>
<proteinExistence type="predicted"/>
<gene>
    <name evidence="1" type="ORF">DWX92_06980</name>
</gene>
<reference evidence="1 2" key="1">
    <citation type="submission" date="2018-08" db="EMBL/GenBank/DDBJ databases">
        <title>A genome reference for cultivated species of the human gut microbiota.</title>
        <authorList>
            <person name="Zou Y."/>
            <person name="Xue W."/>
            <person name="Luo G."/>
        </authorList>
    </citation>
    <scope>NUCLEOTIDE SEQUENCE [LARGE SCALE GENOMIC DNA]</scope>
    <source>
        <strain evidence="1 2">AF22-10AC</strain>
    </source>
</reference>
<protein>
    <submittedName>
        <fullName evidence="1">Uncharacterized protein</fullName>
    </submittedName>
</protein>
<dbReference type="AlphaFoldDB" id="A0A412J0Y0"/>
<name>A0A412J0Y0_9FIRM</name>
<evidence type="ECO:0000313" key="2">
    <source>
        <dbReference type="Proteomes" id="UP000285274"/>
    </source>
</evidence>
<evidence type="ECO:0000313" key="1">
    <source>
        <dbReference type="EMBL" id="RGS45953.1"/>
    </source>
</evidence>
<dbReference type="Proteomes" id="UP000285274">
    <property type="component" value="Unassembled WGS sequence"/>
</dbReference>
<accession>A0A412J0Y0</accession>